<dbReference type="InterPro" id="IPR039420">
    <property type="entry name" value="WalR-like"/>
</dbReference>
<dbReference type="STRING" id="1185767.IIF7_09005"/>
<keyword evidence="1" id="KW-0597">Phosphoprotein</keyword>
<dbReference type="InterPro" id="IPR011006">
    <property type="entry name" value="CheY-like_superfamily"/>
</dbReference>
<keyword evidence="4" id="KW-0804">Transcription</keyword>
<dbReference type="EMBL" id="ARYN01000007">
    <property type="protein sequence ID" value="ORL45778.1"/>
    <property type="molecule type" value="Genomic_DNA"/>
</dbReference>
<comment type="caution">
    <text evidence="5">Lacks conserved residue(s) required for the propagation of feature annotation.</text>
</comment>
<evidence type="ECO:0000256" key="1">
    <source>
        <dbReference type="ARBA" id="ARBA00022553"/>
    </source>
</evidence>
<evidence type="ECO:0000256" key="4">
    <source>
        <dbReference type="ARBA" id="ARBA00023163"/>
    </source>
</evidence>
<dbReference type="Gene3D" id="3.40.50.2300">
    <property type="match status" value="1"/>
</dbReference>
<evidence type="ECO:0000256" key="3">
    <source>
        <dbReference type="ARBA" id="ARBA00023125"/>
    </source>
</evidence>
<dbReference type="InterPro" id="IPR000792">
    <property type="entry name" value="Tscrpt_reg_LuxR_C"/>
</dbReference>
<evidence type="ECO:0000256" key="5">
    <source>
        <dbReference type="PROSITE-ProRule" id="PRU00169"/>
    </source>
</evidence>
<evidence type="ECO:0000313" key="9">
    <source>
        <dbReference type="Proteomes" id="UP000192746"/>
    </source>
</evidence>
<dbReference type="GO" id="GO:0006355">
    <property type="term" value="P:regulation of DNA-templated transcription"/>
    <property type="evidence" value="ECO:0007669"/>
    <property type="project" value="InterPro"/>
</dbReference>
<dbReference type="CDD" id="cd06170">
    <property type="entry name" value="LuxR_C_like"/>
    <property type="match status" value="1"/>
</dbReference>
<dbReference type="GO" id="GO:0000160">
    <property type="term" value="P:phosphorelay signal transduction system"/>
    <property type="evidence" value="ECO:0007669"/>
    <property type="project" value="InterPro"/>
</dbReference>
<sequence length="213" mass="23811">MSTILIADQHPVIAESIKYILETNDFINVIGHVATGNELFRYLENRRPDVLMIEIDLPQLNGIHALRQIKQQYPHIKILVFSCHPEEMYALSAIKAGAAGYISKTNSSEIVNKAIKQVARGGIYLNEDITQKLNSGISKGQNQISRFKKLSSRETEVLNLLSSGKRNKDIAEALNINEKTVSTYKARLLKKLDADSIAELITQSRLLQISPVV</sequence>
<dbReference type="InterPro" id="IPR001789">
    <property type="entry name" value="Sig_transdc_resp-reg_receiver"/>
</dbReference>
<dbReference type="InterPro" id="IPR058245">
    <property type="entry name" value="NreC/VraR/RcsB-like_REC"/>
</dbReference>
<dbReference type="Pfam" id="PF00072">
    <property type="entry name" value="Response_reg"/>
    <property type="match status" value="1"/>
</dbReference>
<dbReference type="SUPFAM" id="SSF52172">
    <property type="entry name" value="CheY-like"/>
    <property type="match status" value="1"/>
</dbReference>
<accession>A0A1Y1T405</accession>
<dbReference type="GO" id="GO:0003677">
    <property type="term" value="F:DNA binding"/>
    <property type="evidence" value="ECO:0007669"/>
    <property type="project" value="UniProtKB-KW"/>
</dbReference>
<evidence type="ECO:0000259" key="7">
    <source>
        <dbReference type="PROSITE" id="PS50110"/>
    </source>
</evidence>
<dbReference type="Pfam" id="PF00196">
    <property type="entry name" value="GerE"/>
    <property type="match status" value="1"/>
</dbReference>
<dbReference type="CDD" id="cd17535">
    <property type="entry name" value="REC_NarL-like"/>
    <property type="match status" value="1"/>
</dbReference>
<dbReference type="PRINTS" id="PR00038">
    <property type="entry name" value="HTHLUXR"/>
</dbReference>
<dbReference type="PANTHER" id="PTHR43214">
    <property type="entry name" value="TWO-COMPONENT RESPONSE REGULATOR"/>
    <property type="match status" value="1"/>
</dbReference>
<evidence type="ECO:0000259" key="6">
    <source>
        <dbReference type="PROSITE" id="PS50043"/>
    </source>
</evidence>
<feature type="domain" description="HTH luxR-type" evidence="6">
    <location>
        <begin position="143"/>
        <end position="208"/>
    </location>
</feature>
<keyword evidence="9" id="KW-1185">Reference proteome</keyword>
<proteinExistence type="predicted"/>
<dbReference type="AlphaFoldDB" id="A0A1Y1T405"/>
<dbReference type="SMART" id="SM00448">
    <property type="entry name" value="REC"/>
    <property type="match status" value="1"/>
</dbReference>
<dbReference type="OrthoDB" id="1013073at2"/>
<dbReference type="PROSITE" id="PS00622">
    <property type="entry name" value="HTH_LUXR_1"/>
    <property type="match status" value="1"/>
</dbReference>
<comment type="caution">
    <text evidence="8">The sequence shown here is derived from an EMBL/GenBank/DDBJ whole genome shotgun (WGS) entry which is preliminary data.</text>
</comment>
<evidence type="ECO:0000256" key="2">
    <source>
        <dbReference type="ARBA" id="ARBA00023015"/>
    </source>
</evidence>
<keyword evidence="3" id="KW-0238">DNA-binding</keyword>
<evidence type="ECO:0000313" key="8">
    <source>
        <dbReference type="EMBL" id="ORL45778.1"/>
    </source>
</evidence>
<dbReference type="SUPFAM" id="SSF46894">
    <property type="entry name" value="C-terminal effector domain of the bipartite response regulators"/>
    <property type="match status" value="1"/>
</dbReference>
<reference evidence="8 9" key="1">
    <citation type="submission" date="2013-04" db="EMBL/GenBank/DDBJ databases">
        <title>Zunongwangia sp. 22II14-10F7 Genome Sequencing.</title>
        <authorList>
            <person name="Lai Q."/>
            <person name="Shao Z."/>
        </authorList>
    </citation>
    <scope>NUCLEOTIDE SEQUENCE [LARGE SCALE GENOMIC DNA]</scope>
    <source>
        <strain evidence="8 9">22II14-10F7</strain>
    </source>
</reference>
<protein>
    <submittedName>
        <fullName evidence="8">Two-component system response regulator</fullName>
    </submittedName>
</protein>
<dbReference type="RefSeq" id="WP_084841357.1">
    <property type="nucleotide sequence ID" value="NZ_ARYN01000007.1"/>
</dbReference>
<gene>
    <name evidence="8" type="ORF">IIF7_09005</name>
</gene>
<dbReference type="SMART" id="SM00421">
    <property type="entry name" value="HTH_LUXR"/>
    <property type="match status" value="1"/>
</dbReference>
<dbReference type="InterPro" id="IPR016032">
    <property type="entry name" value="Sig_transdc_resp-reg_C-effctor"/>
</dbReference>
<feature type="domain" description="Response regulatory" evidence="7">
    <location>
        <begin position="3"/>
        <end position="119"/>
    </location>
</feature>
<keyword evidence="2" id="KW-0805">Transcription regulation</keyword>
<name>A0A1Y1T405_9FLAO</name>
<dbReference type="Proteomes" id="UP000192746">
    <property type="component" value="Unassembled WGS sequence"/>
</dbReference>
<dbReference type="PROSITE" id="PS50110">
    <property type="entry name" value="RESPONSE_REGULATORY"/>
    <property type="match status" value="1"/>
</dbReference>
<dbReference type="PANTHER" id="PTHR43214:SF41">
    <property type="entry name" value="NITRATE_NITRITE RESPONSE REGULATOR PROTEIN NARP"/>
    <property type="match status" value="1"/>
</dbReference>
<dbReference type="PROSITE" id="PS50043">
    <property type="entry name" value="HTH_LUXR_2"/>
    <property type="match status" value="1"/>
</dbReference>
<organism evidence="8 9">
    <name type="scientific">Zunongwangia atlantica 22II14-10F7</name>
    <dbReference type="NCBI Taxonomy" id="1185767"/>
    <lineage>
        <taxon>Bacteria</taxon>
        <taxon>Pseudomonadati</taxon>
        <taxon>Bacteroidota</taxon>
        <taxon>Flavobacteriia</taxon>
        <taxon>Flavobacteriales</taxon>
        <taxon>Flavobacteriaceae</taxon>
        <taxon>Zunongwangia</taxon>
    </lineage>
</organism>